<sequence length="94" mass="10607">MQLRKLFGSSAAILSKDTISLTVSSSTGTSSNSSKSHSTKLSGQSFFQAEMRVLLVTPHQEKPHFHVFSINFRQETMWKRHFRNSQRGFSSGEN</sequence>
<accession>A0A4Y2BVC6</accession>
<dbReference type="Proteomes" id="UP000499080">
    <property type="component" value="Unassembled WGS sequence"/>
</dbReference>
<reference evidence="1 2" key="1">
    <citation type="journal article" date="2019" name="Sci. Rep.">
        <title>Orb-weaving spider Araneus ventricosus genome elucidates the spidroin gene catalogue.</title>
        <authorList>
            <person name="Kono N."/>
            <person name="Nakamura H."/>
            <person name="Ohtoshi R."/>
            <person name="Moran D.A.P."/>
            <person name="Shinohara A."/>
            <person name="Yoshida Y."/>
            <person name="Fujiwara M."/>
            <person name="Mori M."/>
            <person name="Tomita M."/>
            <person name="Arakawa K."/>
        </authorList>
    </citation>
    <scope>NUCLEOTIDE SEQUENCE [LARGE SCALE GENOMIC DNA]</scope>
</reference>
<proteinExistence type="predicted"/>
<organism evidence="1 2">
    <name type="scientific">Araneus ventricosus</name>
    <name type="common">Orbweaver spider</name>
    <name type="synonym">Epeira ventricosa</name>
    <dbReference type="NCBI Taxonomy" id="182803"/>
    <lineage>
        <taxon>Eukaryota</taxon>
        <taxon>Metazoa</taxon>
        <taxon>Ecdysozoa</taxon>
        <taxon>Arthropoda</taxon>
        <taxon>Chelicerata</taxon>
        <taxon>Arachnida</taxon>
        <taxon>Araneae</taxon>
        <taxon>Araneomorphae</taxon>
        <taxon>Entelegynae</taxon>
        <taxon>Araneoidea</taxon>
        <taxon>Araneidae</taxon>
        <taxon>Araneus</taxon>
    </lineage>
</organism>
<protein>
    <submittedName>
        <fullName evidence="1">Uncharacterized protein</fullName>
    </submittedName>
</protein>
<keyword evidence="2" id="KW-1185">Reference proteome</keyword>
<name>A0A4Y2BVC6_ARAVE</name>
<comment type="caution">
    <text evidence="1">The sequence shown here is derived from an EMBL/GenBank/DDBJ whole genome shotgun (WGS) entry which is preliminary data.</text>
</comment>
<gene>
    <name evidence="1" type="ORF">AVEN_154807_1</name>
</gene>
<evidence type="ECO:0000313" key="1">
    <source>
        <dbReference type="EMBL" id="GBL95405.1"/>
    </source>
</evidence>
<dbReference type="AlphaFoldDB" id="A0A4Y2BVC6"/>
<dbReference type="EMBL" id="BGPR01000111">
    <property type="protein sequence ID" value="GBL95405.1"/>
    <property type="molecule type" value="Genomic_DNA"/>
</dbReference>
<evidence type="ECO:0000313" key="2">
    <source>
        <dbReference type="Proteomes" id="UP000499080"/>
    </source>
</evidence>